<reference evidence="2 3" key="1">
    <citation type="submission" date="2024-03" db="EMBL/GenBank/DDBJ databases">
        <title>Human intestinal bacterial collection.</title>
        <authorList>
            <person name="Pauvert C."/>
            <person name="Hitch T.C.A."/>
            <person name="Clavel T."/>
        </authorList>
    </citation>
    <scope>NUCLEOTIDE SEQUENCE [LARGE SCALE GENOMIC DNA]</scope>
    <source>
        <strain evidence="2 3">CLA-AA-H255</strain>
    </source>
</reference>
<keyword evidence="1" id="KW-0812">Transmembrane</keyword>
<dbReference type="EMBL" id="JBBMER010000001">
    <property type="protein sequence ID" value="MEQ2378687.1"/>
    <property type="molecule type" value="Genomic_DNA"/>
</dbReference>
<feature type="transmembrane region" description="Helical" evidence="1">
    <location>
        <begin position="6"/>
        <end position="27"/>
    </location>
</feature>
<sequence length="173" mass="19745">MFKLSGAALIITACTYYGFYLSSNLYMRTRIIQSLITALHYIKAQIGYASSTLPDIFRDLSVNSDNCYVQEMFSYAAKTLSDEGIVTYEAVWEVAVNVLNRRKILKKDELNVMYELSHFNSYIDKNMQVQNLELSIERLKRINENVAMDIAPRMKICRIGGITAGVFIAIMLI</sequence>
<gene>
    <name evidence="2" type="ORF">WMO14_02135</name>
</gene>
<name>A0ABV1BSF0_9FIRM</name>
<accession>A0ABV1BSF0</accession>
<protein>
    <submittedName>
        <fullName evidence="2">Stage III sporulation protein AB</fullName>
    </submittedName>
</protein>
<dbReference type="Pfam" id="PF09548">
    <property type="entry name" value="Spore_III_AB"/>
    <property type="match status" value="1"/>
</dbReference>
<keyword evidence="1" id="KW-1133">Transmembrane helix</keyword>
<dbReference type="RefSeq" id="WP_055306632.1">
    <property type="nucleotide sequence ID" value="NZ_DAWDIQ010000016.1"/>
</dbReference>
<evidence type="ECO:0000313" key="2">
    <source>
        <dbReference type="EMBL" id="MEQ2378687.1"/>
    </source>
</evidence>
<dbReference type="InterPro" id="IPR014198">
    <property type="entry name" value="Spore_III_AB"/>
</dbReference>
<dbReference type="Proteomes" id="UP001442364">
    <property type="component" value="Unassembled WGS sequence"/>
</dbReference>
<organism evidence="2 3">
    <name type="scientific">[Lactobacillus] rogosae</name>
    <dbReference type="NCBI Taxonomy" id="706562"/>
    <lineage>
        <taxon>Bacteria</taxon>
        <taxon>Bacillati</taxon>
        <taxon>Bacillota</taxon>
        <taxon>Clostridia</taxon>
        <taxon>Lachnospirales</taxon>
        <taxon>Lachnospiraceae</taxon>
        <taxon>Lachnospira</taxon>
    </lineage>
</organism>
<keyword evidence="1" id="KW-0472">Membrane</keyword>
<evidence type="ECO:0000256" key="1">
    <source>
        <dbReference type="SAM" id="Phobius"/>
    </source>
</evidence>
<evidence type="ECO:0000313" key="3">
    <source>
        <dbReference type="Proteomes" id="UP001442364"/>
    </source>
</evidence>
<comment type="caution">
    <text evidence="2">The sequence shown here is derived from an EMBL/GenBank/DDBJ whole genome shotgun (WGS) entry which is preliminary data.</text>
</comment>
<proteinExistence type="predicted"/>
<keyword evidence="3" id="KW-1185">Reference proteome</keyword>
<dbReference type="PIRSF" id="PIRSF021435">
    <property type="entry name" value="SpoIIIAB"/>
    <property type="match status" value="1"/>
</dbReference>